<dbReference type="RefSeq" id="XP_018143745.1">
    <property type="nucleotide sequence ID" value="XM_018286940.1"/>
</dbReference>
<comment type="caution">
    <text evidence="8">The sequence shown here is derived from an EMBL/GenBank/DDBJ whole genome shotgun (WGS) entry which is preliminary data.</text>
</comment>
<dbReference type="AlphaFoldDB" id="A0A179FMY9"/>
<keyword evidence="3" id="KW-0862">Zinc</keyword>
<evidence type="ECO:0000256" key="1">
    <source>
        <dbReference type="ARBA" id="ARBA00022723"/>
    </source>
</evidence>
<dbReference type="PROSITE" id="PS00518">
    <property type="entry name" value="ZF_RING_1"/>
    <property type="match status" value="1"/>
</dbReference>
<reference evidence="8 9" key="1">
    <citation type="journal article" date="2016" name="PLoS Pathog.">
        <title>Biosynthesis of antibiotic leucinostatins in bio-control fungus Purpureocillium lilacinum and their inhibition on phytophthora revealed by genome mining.</title>
        <authorList>
            <person name="Wang G."/>
            <person name="Liu Z."/>
            <person name="Lin R."/>
            <person name="Li E."/>
            <person name="Mao Z."/>
            <person name="Ling J."/>
            <person name="Yang Y."/>
            <person name="Yin W.B."/>
            <person name="Xie B."/>
        </authorList>
    </citation>
    <scope>NUCLEOTIDE SEQUENCE [LARGE SCALE GENOMIC DNA]</scope>
    <source>
        <strain evidence="8">170</strain>
    </source>
</reference>
<evidence type="ECO:0000256" key="5">
    <source>
        <dbReference type="SAM" id="MobiDB-lite"/>
    </source>
</evidence>
<dbReference type="Pfam" id="PF00097">
    <property type="entry name" value="zf-C3HC4"/>
    <property type="match status" value="1"/>
</dbReference>
<evidence type="ECO:0000256" key="2">
    <source>
        <dbReference type="ARBA" id="ARBA00022771"/>
    </source>
</evidence>
<accession>A0A179FMY9</accession>
<dbReference type="GO" id="GO:0008270">
    <property type="term" value="F:zinc ion binding"/>
    <property type="evidence" value="ECO:0007669"/>
    <property type="project" value="UniProtKB-KW"/>
</dbReference>
<dbReference type="EMBL" id="LSBJ02000004">
    <property type="protein sequence ID" value="OAQ66658.1"/>
    <property type="molecule type" value="Genomic_DNA"/>
</dbReference>
<dbReference type="SUPFAM" id="SSF57850">
    <property type="entry name" value="RING/U-box"/>
    <property type="match status" value="1"/>
</dbReference>
<keyword evidence="9" id="KW-1185">Reference proteome</keyword>
<dbReference type="KEGG" id="pchm:VFPPC_08190"/>
<evidence type="ECO:0000313" key="8">
    <source>
        <dbReference type="EMBL" id="OAQ66658.1"/>
    </source>
</evidence>
<dbReference type="InterPro" id="IPR001841">
    <property type="entry name" value="Znf_RING"/>
</dbReference>
<sequence>MKFARDFKETLASQDFPPHWVNKAIPYGQLKKCLKKVQRELQDLGLDPETLRALLDPKNTTSPVALQYNLKAATDSNLVRPKLTVYVHMQGGVAVDASLTPTSRIFFERVAAEIRSNHTCTTDSPADAQPAQVNDGSLNGHDIWRQATGADANTGETVEVPLVFDAEFFDTLQNDVNRLDALQVEEEGKMTSEVAELGKELSLVCRTSRFSKSDLARWRRIFELYLDAEVFFSTHERDHGSRSGQKALKQLQWFQAEVEKGSLARDFKLRESRTAFSRFVNLNLNLLKNLQFQELNKLAVTKILKKFDKRTSLGVSQTFRSAIQAEGLLSRDIAKDICAQMSQELVTVVPQLNDYLCPVCFSVAYRPVRLDCQHVFCIRCVVKIQRRNERHCPLCRADVVMNASADNLDRVLEKYMKRYFAKEVREKQRANEIERGIEDYGPGYTHHDCIVM</sequence>
<evidence type="ECO:0000256" key="3">
    <source>
        <dbReference type="ARBA" id="ARBA00022833"/>
    </source>
</evidence>
<dbReference type="Proteomes" id="UP000078397">
    <property type="component" value="Unassembled WGS sequence"/>
</dbReference>
<dbReference type="OrthoDB" id="5588846at2759"/>
<dbReference type="InterPro" id="IPR013083">
    <property type="entry name" value="Znf_RING/FYVE/PHD"/>
</dbReference>
<dbReference type="InterPro" id="IPR018957">
    <property type="entry name" value="Znf_C3HC4_RING-type"/>
</dbReference>
<dbReference type="InterPro" id="IPR004331">
    <property type="entry name" value="SPX_dom"/>
</dbReference>
<dbReference type="PROSITE" id="PS50089">
    <property type="entry name" value="ZF_RING_2"/>
    <property type="match status" value="1"/>
</dbReference>
<feature type="domain" description="SPX" evidence="7">
    <location>
        <begin position="1"/>
        <end position="321"/>
    </location>
</feature>
<dbReference type="PANTHER" id="PTHR23327">
    <property type="entry name" value="RING FINGER PROTEIN 127"/>
    <property type="match status" value="1"/>
</dbReference>
<dbReference type="PROSITE" id="PS51382">
    <property type="entry name" value="SPX"/>
    <property type="match status" value="1"/>
</dbReference>
<dbReference type="PANTHER" id="PTHR23327:SF51">
    <property type="entry name" value="TRANSCRIPTIONAL REGULATOR OF YEAST FORM ADHERENCE 3"/>
    <property type="match status" value="1"/>
</dbReference>
<feature type="region of interest" description="Disordered" evidence="5">
    <location>
        <begin position="118"/>
        <end position="139"/>
    </location>
</feature>
<name>A0A179FMY9_METCM</name>
<evidence type="ECO:0000259" key="6">
    <source>
        <dbReference type="PROSITE" id="PS50089"/>
    </source>
</evidence>
<organism evidence="8 9">
    <name type="scientific">Pochonia chlamydosporia 170</name>
    <dbReference type="NCBI Taxonomy" id="1380566"/>
    <lineage>
        <taxon>Eukaryota</taxon>
        <taxon>Fungi</taxon>
        <taxon>Dikarya</taxon>
        <taxon>Ascomycota</taxon>
        <taxon>Pezizomycotina</taxon>
        <taxon>Sordariomycetes</taxon>
        <taxon>Hypocreomycetidae</taxon>
        <taxon>Hypocreales</taxon>
        <taxon>Clavicipitaceae</taxon>
        <taxon>Pochonia</taxon>
    </lineage>
</organism>
<evidence type="ECO:0000313" key="9">
    <source>
        <dbReference type="Proteomes" id="UP000078397"/>
    </source>
</evidence>
<dbReference type="InterPro" id="IPR017907">
    <property type="entry name" value="Znf_RING_CS"/>
</dbReference>
<gene>
    <name evidence="8" type="ORF">VFPPC_08190</name>
</gene>
<dbReference type="STRING" id="1380566.A0A179FMY9"/>
<dbReference type="Gene3D" id="3.30.40.10">
    <property type="entry name" value="Zinc/RING finger domain, C3HC4 (zinc finger)"/>
    <property type="match status" value="1"/>
</dbReference>
<protein>
    <submittedName>
        <fullName evidence="8">Ring-14 protein</fullName>
    </submittedName>
</protein>
<evidence type="ECO:0000256" key="4">
    <source>
        <dbReference type="PROSITE-ProRule" id="PRU00175"/>
    </source>
</evidence>
<keyword evidence="2 4" id="KW-0863">Zinc-finger</keyword>
<dbReference type="SMART" id="SM00184">
    <property type="entry name" value="RING"/>
    <property type="match status" value="1"/>
</dbReference>
<dbReference type="GeneID" id="28850934"/>
<evidence type="ECO:0000259" key="7">
    <source>
        <dbReference type="PROSITE" id="PS51382"/>
    </source>
</evidence>
<dbReference type="Pfam" id="PF03105">
    <property type="entry name" value="SPX"/>
    <property type="match status" value="1"/>
</dbReference>
<proteinExistence type="predicted"/>
<feature type="domain" description="RING-type" evidence="6">
    <location>
        <begin position="357"/>
        <end position="396"/>
    </location>
</feature>
<keyword evidence="1" id="KW-0479">Metal-binding</keyword>